<dbReference type="OrthoDB" id="440385at2759"/>
<feature type="transmembrane region" description="Helical" evidence="6">
    <location>
        <begin position="126"/>
        <end position="150"/>
    </location>
</feature>
<feature type="transmembrane region" description="Helical" evidence="6">
    <location>
        <begin position="74"/>
        <end position="93"/>
    </location>
</feature>
<evidence type="ECO:0000256" key="6">
    <source>
        <dbReference type="RuleBase" id="RU361264"/>
    </source>
</evidence>
<protein>
    <recommendedName>
        <fullName evidence="6">Protein YIPF</fullName>
    </recommendedName>
</protein>
<dbReference type="AlphaFoldDB" id="A0A8J4Q452"/>
<name>A0A8J4Q452_9MYCE</name>
<feature type="transmembrane region" description="Helical" evidence="6">
    <location>
        <begin position="188"/>
        <end position="205"/>
    </location>
</feature>
<feature type="transmembrane region" description="Helical" evidence="6">
    <location>
        <begin position="156"/>
        <end position="176"/>
    </location>
</feature>
<dbReference type="GO" id="GO:0048280">
    <property type="term" value="P:vesicle fusion with Golgi apparatus"/>
    <property type="evidence" value="ECO:0007669"/>
    <property type="project" value="TreeGrafter"/>
</dbReference>
<gene>
    <name evidence="8" type="ORF">CYY_000770</name>
</gene>
<evidence type="ECO:0000256" key="4">
    <source>
        <dbReference type="ARBA" id="ARBA00022989"/>
    </source>
</evidence>
<comment type="subcellular location">
    <subcellularLocation>
        <location evidence="6">Golgi apparatus membrane</location>
        <topology evidence="6">Multi-pass membrane protein</topology>
    </subcellularLocation>
    <subcellularLocation>
        <location evidence="1">Membrane</location>
        <topology evidence="1">Multi-pass membrane protein</topology>
    </subcellularLocation>
</comment>
<keyword evidence="4 6" id="KW-1133">Transmembrane helix</keyword>
<feature type="domain" description="Yip1" evidence="7">
    <location>
        <begin position="60"/>
        <end position="203"/>
    </location>
</feature>
<dbReference type="Pfam" id="PF04893">
    <property type="entry name" value="Yip1"/>
    <property type="match status" value="1"/>
</dbReference>
<dbReference type="InterPro" id="IPR006977">
    <property type="entry name" value="Yip1_dom"/>
</dbReference>
<dbReference type="EMBL" id="AJWJ01000016">
    <property type="protein sequence ID" value="KAF2077892.1"/>
    <property type="molecule type" value="Genomic_DNA"/>
</dbReference>
<dbReference type="GO" id="GO:0005802">
    <property type="term" value="C:trans-Golgi network"/>
    <property type="evidence" value="ECO:0007669"/>
    <property type="project" value="TreeGrafter"/>
</dbReference>
<evidence type="ECO:0000256" key="3">
    <source>
        <dbReference type="ARBA" id="ARBA00022692"/>
    </source>
</evidence>
<evidence type="ECO:0000256" key="5">
    <source>
        <dbReference type="ARBA" id="ARBA00023136"/>
    </source>
</evidence>
<evidence type="ECO:0000313" key="8">
    <source>
        <dbReference type="EMBL" id="KAF2077892.1"/>
    </source>
</evidence>
<evidence type="ECO:0000259" key="7">
    <source>
        <dbReference type="Pfam" id="PF04893"/>
    </source>
</evidence>
<keyword evidence="9" id="KW-1185">Reference proteome</keyword>
<dbReference type="GO" id="GO:0000139">
    <property type="term" value="C:Golgi membrane"/>
    <property type="evidence" value="ECO:0007669"/>
    <property type="project" value="UniProtKB-SubCell"/>
</dbReference>
<reference evidence="8" key="1">
    <citation type="submission" date="2020-01" db="EMBL/GenBank/DDBJ databases">
        <title>Development of genomics and gene disruption for Polysphondylium violaceum indicates a role for the polyketide synthase stlB in stalk morphogenesis.</title>
        <authorList>
            <person name="Narita B."/>
            <person name="Kawabe Y."/>
            <person name="Kin K."/>
            <person name="Saito T."/>
            <person name="Gibbs R."/>
            <person name="Kuspa A."/>
            <person name="Muzny D."/>
            <person name="Queller D."/>
            <person name="Richards S."/>
            <person name="Strassman J."/>
            <person name="Sucgang R."/>
            <person name="Worley K."/>
            <person name="Schaap P."/>
        </authorList>
    </citation>
    <scope>NUCLEOTIDE SEQUENCE</scope>
    <source>
        <strain evidence="8">QSvi11</strain>
    </source>
</reference>
<dbReference type="PANTHER" id="PTHR21236:SF2">
    <property type="entry name" value="PROTEIN YIPF"/>
    <property type="match status" value="1"/>
</dbReference>
<comment type="caution">
    <text evidence="8">The sequence shown here is derived from an EMBL/GenBank/DDBJ whole genome shotgun (WGS) entry which is preliminary data.</text>
</comment>
<evidence type="ECO:0000313" key="9">
    <source>
        <dbReference type="Proteomes" id="UP000695562"/>
    </source>
</evidence>
<feature type="transmembrane region" description="Helical" evidence="6">
    <location>
        <begin position="99"/>
        <end position="119"/>
    </location>
</feature>
<dbReference type="InterPro" id="IPR045231">
    <property type="entry name" value="Yip1/4-like"/>
</dbReference>
<evidence type="ECO:0000256" key="2">
    <source>
        <dbReference type="ARBA" id="ARBA00010596"/>
    </source>
</evidence>
<evidence type="ECO:0000256" key="1">
    <source>
        <dbReference type="ARBA" id="ARBA00004141"/>
    </source>
</evidence>
<keyword evidence="5 6" id="KW-0472">Membrane</keyword>
<dbReference type="GO" id="GO:0006888">
    <property type="term" value="P:endoplasmic reticulum to Golgi vesicle-mediated transport"/>
    <property type="evidence" value="ECO:0007669"/>
    <property type="project" value="InterPro"/>
</dbReference>
<organism evidence="8 9">
    <name type="scientific">Polysphondylium violaceum</name>
    <dbReference type="NCBI Taxonomy" id="133409"/>
    <lineage>
        <taxon>Eukaryota</taxon>
        <taxon>Amoebozoa</taxon>
        <taxon>Evosea</taxon>
        <taxon>Eumycetozoa</taxon>
        <taxon>Dictyostelia</taxon>
        <taxon>Dictyosteliales</taxon>
        <taxon>Dictyosteliaceae</taxon>
        <taxon>Polysphondylium</taxon>
    </lineage>
</organism>
<dbReference type="Proteomes" id="UP000695562">
    <property type="component" value="Unassembled WGS sequence"/>
</dbReference>
<accession>A0A8J4Q452</accession>
<dbReference type="PANTHER" id="PTHR21236">
    <property type="entry name" value="GOLGI MEMBRANE PROTEIN YIP1"/>
    <property type="match status" value="1"/>
</dbReference>
<comment type="similarity">
    <text evidence="2 6">Belongs to the YIP1 family.</text>
</comment>
<keyword evidence="3 6" id="KW-0812">Transmembrane</keyword>
<proteinExistence type="inferred from homology"/>
<sequence>MNNFQFMNNQYANPSGGAYDNTGRMGGSTPTTDSFDSELPLLEELGINFDHIRIKTLTVLNPLKKIDSHFMDDTDLGGPIFFALLLGFSLLMSRKVQFGYIYGLGLIGCVSMYFVLNLMSENGIDIYRVVSVLGYCLLPMVILSFLSLVITLNGLVGYVIIILFIIWSTYSASKMFVKVLSMIDQRILVAYPVALLYTGFALITAF</sequence>